<feature type="transmembrane region" description="Helical" evidence="2">
    <location>
        <begin position="186"/>
        <end position="211"/>
    </location>
</feature>
<proteinExistence type="predicted"/>
<sequence length="352" mass="38008">MNSVPQHLLSEDRQEYERILDQALRSAPHRPEFATTGQRLNPEQLRTMALNATALITVAAAVEYQHYVKVREELRHMAPSTPSVRKRPIGTTGLSTSTPAPYAVSPSGMRPAGLARRLGASVLGIGRPGSRRISDGVSAQRWAGMPYGRRLLAAVLGLRVRPETPTPVETEASRTPIPEVAGPRGFVMVAAPAAVLTGAVTAIFFLVSLLLKMFSAESAAARTMIATGWWLGAVTAGGIIVYAVARLFAPQRLHAELSTKAALPRRGEPTREGMDRYLGKVEQVAQAKEAWRNALLERGILPFLQEAQGGPRTALKRHTAPPAPTHRMPTLTDERMSPEYTSPDVGGSGQPE</sequence>
<keyword evidence="4" id="KW-1185">Reference proteome</keyword>
<evidence type="ECO:0000256" key="1">
    <source>
        <dbReference type="SAM" id="MobiDB-lite"/>
    </source>
</evidence>
<keyword evidence="2" id="KW-0812">Transmembrane</keyword>
<organism evidence="3 4">
    <name type="scientific">Streptomyces umbrinus</name>
    <dbReference type="NCBI Taxonomy" id="67370"/>
    <lineage>
        <taxon>Bacteria</taxon>
        <taxon>Bacillati</taxon>
        <taxon>Actinomycetota</taxon>
        <taxon>Actinomycetes</taxon>
        <taxon>Kitasatosporales</taxon>
        <taxon>Streptomycetaceae</taxon>
        <taxon>Streptomyces</taxon>
        <taxon>Streptomyces phaeochromogenes group</taxon>
    </lineage>
</organism>
<gene>
    <name evidence="3" type="ORF">QF035_000226</name>
</gene>
<name>A0ABU0SJI5_9ACTN</name>
<keyword evidence="2" id="KW-0472">Membrane</keyword>
<dbReference type="RefSeq" id="WP_307517514.1">
    <property type="nucleotide sequence ID" value="NZ_JAUSZI010000002.1"/>
</dbReference>
<evidence type="ECO:0008006" key="5">
    <source>
        <dbReference type="Google" id="ProtNLM"/>
    </source>
</evidence>
<reference evidence="3 4" key="1">
    <citation type="submission" date="2023-07" db="EMBL/GenBank/DDBJ databases">
        <title>Comparative genomics of wheat-associated soil bacteria to identify genetic determinants of phenazine resistance.</title>
        <authorList>
            <person name="Mouncey N."/>
        </authorList>
    </citation>
    <scope>NUCLEOTIDE SEQUENCE [LARGE SCALE GENOMIC DNA]</scope>
    <source>
        <strain evidence="3 4">V2I4</strain>
    </source>
</reference>
<protein>
    <recommendedName>
        <fullName evidence="5">Transmembrane protein</fullName>
    </recommendedName>
</protein>
<dbReference type="Proteomes" id="UP001230328">
    <property type="component" value="Unassembled WGS sequence"/>
</dbReference>
<evidence type="ECO:0000313" key="4">
    <source>
        <dbReference type="Proteomes" id="UP001230328"/>
    </source>
</evidence>
<evidence type="ECO:0000256" key="2">
    <source>
        <dbReference type="SAM" id="Phobius"/>
    </source>
</evidence>
<feature type="transmembrane region" description="Helical" evidence="2">
    <location>
        <begin position="223"/>
        <end position="245"/>
    </location>
</feature>
<keyword evidence="2" id="KW-1133">Transmembrane helix</keyword>
<comment type="caution">
    <text evidence="3">The sequence shown here is derived from an EMBL/GenBank/DDBJ whole genome shotgun (WGS) entry which is preliminary data.</text>
</comment>
<feature type="region of interest" description="Disordered" evidence="1">
    <location>
        <begin position="79"/>
        <end position="108"/>
    </location>
</feature>
<dbReference type="EMBL" id="JAUSZI010000002">
    <property type="protein sequence ID" value="MDQ1022644.1"/>
    <property type="molecule type" value="Genomic_DNA"/>
</dbReference>
<accession>A0ABU0SJI5</accession>
<feature type="region of interest" description="Disordered" evidence="1">
    <location>
        <begin position="307"/>
        <end position="352"/>
    </location>
</feature>
<evidence type="ECO:0000313" key="3">
    <source>
        <dbReference type="EMBL" id="MDQ1022644.1"/>
    </source>
</evidence>